<dbReference type="VEuPathDB" id="AmoebaDB:NF0022540"/>
<feature type="domain" description="DUF4116" evidence="1">
    <location>
        <begin position="408"/>
        <end position="442"/>
    </location>
</feature>
<dbReference type="RefSeq" id="XP_044557691.1">
    <property type="nucleotide sequence ID" value="XM_044712518.1"/>
</dbReference>
<evidence type="ECO:0000259" key="1">
    <source>
        <dbReference type="Pfam" id="PF13475"/>
    </source>
</evidence>
<dbReference type="Pfam" id="PF13475">
    <property type="entry name" value="DUF4116"/>
    <property type="match status" value="4"/>
</dbReference>
<feature type="domain" description="DUF4116" evidence="1">
    <location>
        <begin position="491"/>
        <end position="537"/>
    </location>
</feature>
<dbReference type="GeneID" id="68115860"/>
<dbReference type="VEuPathDB" id="AmoebaDB:NfTy_007720"/>
<feature type="domain" description="DUF4116" evidence="1">
    <location>
        <begin position="542"/>
        <end position="588"/>
    </location>
</feature>
<dbReference type="VEuPathDB" id="AmoebaDB:FDP41_008642"/>
<reference evidence="2 3" key="1">
    <citation type="journal article" date="2019" name="Sci. Rep.">
        <title>Nanopore sequencing improves the draft genome of the human pathogenic amoeba Naegleria fowleri.</title>
        <authorList>
            <person name="Liechti N."/>
            <person name="Schurch N."/>
            <person name="Bruggmann R."/>
            <person name="Wittwer M."/>
        </authorList>
    </citation>
    <scope>NUCLEOTIDE SEQUENCE [LARGE SCALE GENOMIC DNA]</scope>
    <source>
        <strain evidence="2 3">ATCC 30894</strain>
    </source>
</reference>
<comment type="caution">
    <text evidence="2">The sequence shown here is derived from an EMBL/GenBank/DDBJ whole genome shotgun (WGS) entry which is preliminary data.</text>
</comment>
<dbReference type="AlphaFoldDB" id="A0A6A5BG71"/>
<gene>
    <name evidence="2" type="ORF">FDP41_008642</name>
</gene>
<dbReference type="Proteomes" id="UP000444721">
    <property type="component" value="Unassembled WGS sequence"/>
</dbReference>
<evidence type="ECO:0000313" key="2">
    <source>
        <dbReference type="EMBL" id="KAF0972978.1"/>
    </source>
</evidence>
<dbReference type="InterPro" id="IPR025197">
    <property type="entry name" value="DUF4116"/>
</dbReference>
<accession>A0A6A5BG71</accession>
<protein>
    <recommendedName>
        <fullName evidence="1">DUF4116 domain-containing protein</fullName>
    </recommendedName>
</protein>
<evidence type="ECO:0000313" key="3">
    <source>
        <dbReference type="Proteomes" id="UP000444721"/>
    </source>
</evidence>
<keyword evidence="3" id="KW-1185">Reference proteome</keyword>
<feature type="domain" description="DUF4116" evidence="1">
    <location>
        <begin position="456"/>
        <end position="489"/>
    </location>
</feature>
<dbReference type="OrthoDB" id="10474800at2759"/>
<organism evidence="2 3">
    <name type="scientific">Naegleria fowleri</name>
    <name type="common">Brain eating amoeba</name>
    <dbReference type="NCBI Taxonomy" id="5763"/>
    <lineage>
        <taxon>Eukaryota</taxon>
        <taxon>Discoba</taxon>
        <taxon>Heterolobosea</taxon>
        <taxon>Tetramitia</taxon>
        <taxon>Eutetramitia</taxon>
        <taxon>Vahlkampfiidae</taxon>
        <taxon>Naegleria</taxon>
    </lineage>
</organism>
<name>A0A6A5BG71_NAEFO</name>
<sequence>MSSSRTTSFLDPTTSRGIALEIEQHVEQKQLEQIHPFRSGQLIPFQSCYYEFRVESWDELLNEGKKKNSFVNYSNNLLIHMLLNNNANYDSLKMLVPSFPLNSLPFTSNNNNGMPYPSMLTSGSMNSSFGNVSVKNNETSCNLIHNHRDGWNGTNFVMSPLFSSQTNVNNSGQTHDVLNNSNVQPISSQFSTNFVSNRTPKDPLQNNIFQNYSGPFRNFTGGISTFNDVISQPQPQKPAQDISRRIPVKLILKDFHTNLSNSNISSLPNASNDLTQLQQKLFLKFQNQIRGFVKWFKRREEKLQNIQCSESNDMIPLEFLNDHTLMDKLIHSTTSPLNHSMRIPPWIYLNVDAHNIPHDLKSDKNFFIKGMNNFGTLVWKFIPNSLKSDQEIIDAMVEQFIEQGHTQALKYASQKLKDDSEFVMKALRHGGECLQYASDRLKDSLPHVLRSLPGGLVHASERFRQDFELALQLVNSNGLCLQYLSKELRSNRQIVASAVEQDGNALQFASEELRDDTTIVDIAIENDPDCIRFASHHILSCKSYMMDVVSTDGFLLQYASKNLKEDEEIVEKAFLNDPPSIVHASKKFLLKNKSFLLRILKQDLSNAALKALMNDNDFKSLFRDKEFVIEWLKVRGDIFISKYFPRDLYGSDKDVALAAVLSNGENLDEISLFVRQDESFITECAKHGVFPMIYGNNDQVQYFERLQRVRMEAEYYGCHIPSHYKISKPIQRLYIDDTIHMSGTLDTRNWVDFVKFNKVLQENKNIFETGE</sequence>
<proteinExistence type="predicted"/>
<dbReference type="EMBL" id="VFQX01000063">
    <property type="protein sequence ID" value="KAF0972978.1"/>
    <property type="molecule type" value="Genomic_DNA"/>
</dbReference>